<dbReference type="GO" id="GO:0016787">
    <property type="term" value="F:hydrolase activity"/>
    <property type="evidence" value="ECO:0007669"/>
    <property type="project" value="UniProtKB-KW"/>
</dbReference>
<gene>
    <name evidence="3" type="ORF">PPAR1163_LOCUS6941</name>
</gene>
<organism evidence="3">
    <name type="scientific">Phaeomonas parva</name>
    <dbReference type="NCBI Taxonomy" id="124430"/>
    <lineage>
        <taxon>Eukaryota</taxon>
        <taxon>Sar</taxon>
        <taxon>Stramenopiles</taxon>
        <taxon>Ochrophyta</taxon>
        <taxon>Pinguiophyceae</taxon>
        <taxon>Pinguiochrysidales</taxon>
        <taxon>Pinguiochrysidaceae</taxon>
        <taxon>Phaeomonas</taxon>
    </lineage>
</organism>
<dbReference type="Gene3D" id="3.40.50.1820">
    <property type="entry name" value="alpha/beta hydrolase"/>
    <property type="match status" value="1"/>
</dbReference>
<reference evidence="3" key="1">
    <citation type="submission" date="2021-01" db="EMBL/GenBank/DDBJ databases">
        <authorList>
            <person name="Corre E."/>
            <person name="Pelletier E."/>
            <person name="Niang G."/>
            <person name="Scheremetjew M."/>
            <person name="Finn R."/>
            <person name="Kale V."/>
            <person name="Holt S."/>
            <person name="Cochrane G."/>
            <person name="Meng A."/>
            <person name="Brown T."/>
            <person name="Cohen L."/>
        </authorList>
    </citation>
    <scope>NUCLEOTIDE SEQUENCE</scope>
    <source>
        <strain evidence="3">CCMP2877</strain>
    </source>
</reference>
<dbReference type="PANTHER" id="PTHR48081">
    <property type="entry name" value="AB HYDROLASE SUPERFAMILY PROTEIN C4A8.06C"/>
    <property type="match status" value="1"/>
</dbReference>
<dbReference type="EMBL" id="HBGJ01011111">
    <property type="protein sequence ID" value="CAD9248582.1"/>
    <property type="molecule type" value="Transcribed_RNA"/>
</dbReference>
<dbReference type="InterPro" id="IPR029058">
    <property type="entry name" value="AB_hydrolase_fold"/>
</dbReference>
<accession>A0A7S1TVL2</accession>
<evidence type="ECO:0000313" key="3">
    <source>
        <dbReference type="EMBL" id="CAD9248582.1"/>
    </source>
</evidence>
<proteinExistence type="predicted"/>
<dbReference type="InterPro" id="IPR050300">
    <property type="entry name" value="GDXG_lipolytic_enzyme"/>
</dbReference>
<name>A0A7S1TVL2_9STRA</name>
<dbReference type="InterPro" id="IPR013094">
    <property type="entry name" value="AB_hydrolase_3"/>
</dbReference>
<feature type="domain" description="Alpha/beta hydrolase fold-3" evidence="2">
    <location>
        <begin position="111"/>
        <end position="330"/>
    </location>
</feature>
<sequence length="408" mass="45950">MGLTRRRSWMDGVVWLTERVVVFCATRGIKALLLFDRPTRSRLCHLMMCGAAFFQEKLLYLCGSSWGGMRHYLTDVAREQAFKGVFLTSNCERDGKEEGDGDNADKETHVVYYIHGGGFHTGHPLQQLLWLCSLRWRLRRYYQRHVAVFCLDYTLSGKKAAYPTQMSEVAAGYDWLGAMFDPRHIIIMGDSAGGNAALSLCHSIMNRSRRYHEGREGKGEVAQATASAFASIPGSLLPAGCVAISPWLDLRCEAESYQRNKWCDLLDPELARYWAEQYVGEAGSTYEVGVSPGLESPDKLENLPIYVYGSKDECMADDFYAYRDRCRKERRMGCTIVDLREGEVHDHGAQMYITGLRSIADGIDRIACVTNFMFGLNLQEKMSGNMVNIGDADLDTTERILLALGKQD</sequence>
<evidence type="ECO:0000256" key="1">
    <source>
        <dbReference type="ARBA" id="ARBA00022801"/>
    </source>
</evidence>
<dbReference type="Pfam" id="PF07859">
    <property type="entry name" value="Abhydrolase_3"/>
    <property type="match status" value="1"/>
</dbReference>
<dbReference type="SUPFAM" id="SSF53474">
    <property type="entry name" value="alpha/beta-Hydrolases"/>
    <property type="match status" value="1"/>
</dbReference>
<dbReference type="AlphaFoldDB" id="A0A7S1TVL2"/>
<evidence type="ECO:0000259" key="2">
    <source>
        <dbReference type="Pfam" id="PF07859"/>
    </source>
</evidence>
<dbReference type="PANTHER" id="PTHR48081:SF31">
    <property type="entry name" value="STERYL ACETYL HYDROLASE MUG81-RELATED"/>
    <property type="match status" value="1"/>
</dbReference>
<protein>
    <recommendedName>
        <fullName evidence="2">Alpha/beta hydrolase fold-3 domain-containing protein</fullName>
    </recommendedName>
</protein>
<keyword evidence="1" id="KW-0378">Hydrolase</keyword>